<keyword evidence="5" id="KW-0720">Serine protease</keyword>
<gene>
    <name evidence="9" type="ORF">HV832_02595</name>
</gene>
<dbReference type="PANTHER" id="PTHR30237">
    <property type="entry name" value="MURAMOYLTETRAPEPTIDE CARBOXYPEPTIDASE"/>
    <property type="match status" value="1"/>
</dbReference>
<sequence>MTLHLPLLKQPLDIAVVAPSGAPLNEAAVVQGLDLLRQQGFRVHSYYEPEHKYQRFGATDEVRVRQLHAAASDPQIRVVMALRGSYGFSRLLPYLDLDLLAQSRKIFTGYSDFTLMHQLLLQRGVCSIAGPMLCDDYTRDNPDEYTLKQFADCLSSSRHQVEFASDMAPELDVQGVLWGGNLAMLAHVVGTPYAAAPENGILFLEDIGEHPYRVERMLLQLHYAGILKKQKAILLGNFSGYRLAEHDNGYDFAALLAYLRSLMPCPVLTGLPFGHTRERATLVVGSQARLTAKEGIVSLEMCYQW</sequence>
<dbReference type="EMBL" id="JABXYJ010000001">
    <property type="protein sequence ID" value="NVO76724.1"/>
    <property type="molecule type" value="Genomic_DNA"/>
</dbReference>
<dbReference type="SUPFAM" id="SSF52317">
    <property type="entry name" value="Class I glutamine amidotransferase-like"/>
    <property type="match status" value="1"/>
</dbReference>
<evidence type="ECO:0000256" key="5">
    <source>
        <dbReference type="ARBA" id="ARBA00022825"/>
    </source>
</evidence>
<keyword evidence="3" id="KW-0645">Protease</keyword>
<dbReference type="GO" id="GO:0008236">
    <property type="term" value="F:serine-type peptidase activity"/>
    <property type="evidence" value="ECO:0007669"/>
    <property type="project" value="UniProtKB-KW"/>
</dbReference>
<dbReference type="InterPro" id="IPR040449">
    <property type="entry name" value="Peptidase_S66_N"/>
</dbReference>
<evidence type="ECO:0000259" key="7">
    <source>
        <dbReference type="Pfam" id="PF02016"/>
    </source>
</evidence>
<dbReference type="RefSeq" id="WP_176801963.1">
    <property type="nucleotide sequence ID" value="NZ_JABXYJ010000001.1"/>
</dbReference>
<keyword evidence="4" id="KW-0378">Hydrolase</keyword>
<evidence type="ECO:0000256" key="2">
    <source>
        <dbReference type="ARBA" id="ARBA00022645"/>
    </source>
</evidence>
<evidence type="ECO:0000313" key="10">
    <source>
        <dbReference type="Proteomes" id="UP000588051"/>
    </source>
</evidence>
<dbReference type="Gene3D" id="3.40.50.10740">
    <property type="entry name" value="Class I glutamine amidotransferase-like"/>
    <property type="match status" value="1"/>
</dbReference>
<dbReference type="PIRSF" id="PIRSF028757">
    <property type="entry name" value="LD-carboxypeptidase"/>
    <property type="match status" value="1"/>
</dbReference>
<evidence type="ECO:0000256" key="1">
    <source>
        <dbReference type="ARBA" id="ARBA00010233"/>
    </source>
</evidence>
<name>A0A850QJX4_9BURK</name>
<dbReference type="CDD" id="cd07025">
    <property type="entry name" value="Peptidase_S66"/>
    <property type="match status" value="1"/>
</dbReference>
<dbReference type="AlphaFoldDB" id="A0A850QJX4"/>
<keyword evidence="10" id="KW-1185">Reference proteome</keyword>
<proteinExistence type="inferred from homology"/>
<dbReference type="InterPro" id="IPR003507">
    <property type="entry name" value="S66_fam"/>
</dbReference>
<feature type="active site" description="Charge relay system" evidence="6">
    <location>
        <position position="205"/>
    </location>
</feature>
<dbReference type="PANTHER" id="PTHR30237:SF2">
    <property type="entry name" value="MUREIN TETRAPEPTIDE CARBOXYPEPTIDASE"/>
    <property type="match status" value="1"/>
</dbReference>
<feature type="domain" description="LD-carboxypeptidase C-terminal" evidence="8">
    <location>
        <begin position="174"/>
        <end position="290"/>
    </location>
</feature>
<dbReference type="InterPro" id="IPR027478">
    <property type="entry name" value="LdcA_N"/>
</dbReference>
<feature type="active site" description="Nucleophile" evidence="6">
    <location>
        <position position="111"/>
    </location>
</feature>
<evidence type="ECO:0000256" key="3">
    <source>
        <dbReference type="ARBA" id="ARBA00022670"/>
    </source>
</evidence>
<dbReference type="Gene3D" id="3.50.30.60">
    <property type="entry name" value="LD-carboxypeptidase A C-terminal domain-like"/>
    <property type="match status" value="1"/>
</dbReference>
<dbReference type="GO" id="GO:0004180">
    <property type="term" value="F:carboxypeptidase activity"/>
    <property type="evidence" value="ECO:0007669"/>
    <property type="project" value="UniProtKB-KW"/>
</dbReference>
<evidence type="ECO:0000313" key="9">
    <source>
        <dbReference type="EMBL" id="NVO76724.1"/>
    </source>
</evidence>
<evidence type="ECO:0000256" key="6">
    <source>
        <dbReference type="PIRSR" id="PIRSR028757-1"/>
    </source>
</evidence>
<feature type="active site" description="Charge relay system" evidence="6">
    <location>
        <position position="275"/>
    </location>
</feature>
<dbReference type="Proteomes" id="UP000588051">
    <property type="component" value="Unassembled WGS sequence"/>
</dbReference>
<comment type="caution">
    <text evidence="9">The sequence shown here is derived from an EMBL/GenBank/DDBJ whole genome shotgun (WGS) entry which is preliminary data.</text>
</comment>
<dbReference type="Pfam" id="PF02016">
    <property type="entry name" value="Peptidase_S66"/>
    <property type="match status" value="1"/>
</dbReference>
<feature type="domain" description="LD-carboxypeptidase N-terminal" evidence="7">
    <location>
        <begin position="14"/>
        <end position="130"/>
    </location>
</feature>
<dbReference type="InterPro" id="IPR040921">
    <property type="entry name" value="Peptidase_S66C"/>
</dbReference>
<evidence type="ECO:0000259" key="8">
    <source>
        <dbReference type="Pfam" id="PF17676"/>
    </source>
</evidence>
<dbReference type="InterPro" id="IPR027461">
    <property type="entry name" value="Carboxypeptidase_A_C_sf"/>
</dbReference>
<protein>
    <submittedName>
        <fullName evidence="9">LD-carboxypeptidase</fullName>
    </submittedName>
</protein>
<dbReference type="SUPFAM" id="SSF141986">
    <property type="entry name" value="LD-carboxypeptidase A C-terminal domain-like"/>
    <property type="match status" value="1"/>
</dbReference>
<reference evidence="9 10" key="1">
    <citation type="submission" date="2020-06" db="EMBL/GenBank/DDBJ databases">
        <authorList>
            <person name="Qiu C."/>
            <person name="Liu Z."/>
        </authorList>
    </citation>
    <scope>NUCLEOTIDE SEQUENCE [LARGE SCALE GENOMIC DNA]</scope>
    <source>
        <strain evidence="9 10">EM 1</strain>
    </source>
</reference>
<keyword evidence="2 9" id="KW-0121">Carboxypeptidase</keyword>
<evidence type="ECO:0000256" key="4">
    <source>
        <dbReference type="ARBA" id="ARBA00022801"/>
    </source>
</evidence>
<organism evidence="9 10">
    <name type="scientific">Undibacterium oligocarboniphilum</name>
    <dbReference type="NCBI Taxonomy" id="666702"/>
    <lineage>
        <taxon>Bacteria</taxon>
        <taxon>Pseudomonadati</taxon>
        <taxon>Pseudomonadota</taxon>
        <taxon>Betaproteobacteria</taxon>
        <taxon>Burkholderiales</taxon>
        <taxon>Oxalobacteraceae</taxon>
        <taxon>Undibacterium</taxon>
    </lineage>
</organism>
<dbReference type="GO" id="GO:0006508">
    <property type="term" value="P:proteolysis"/>
    <property type="evidence" value="ECO:0007669"/>
    <property type="project" value="UniProtKB-KW"/>
</dbReference>
<comment type="similarity">
    <text evidence="1">Belongs to the peptidase S66 family.</text>
</comment>
<accession>A0A850QJX4</accession>
<dbReference type="InterPro" id="IPR029062">
    <property type="entry name" value="Class_I_gatase-like"/>
</dbReference>
<dbReference type="Pfam" id="PF17676">
    <property type="entry name" value="Peptidase_S66C"/>
    <property type="match status" value="1"/>
</dbReference>